<evidence type="ECO:0000313" key="1">
    <source>
        <dbReference type="EMBL" id="GAA3946800.1"/>
    </source>
</evidence>
<name>A0ABP7NGP8_9GAMM</name>
<accession>A0ABP7NGP8</accession>
<comment type="caution">
    <text evidence="1">The sequence shown here is derived from an EMBL/GenBank/DDBJ whole genome shotgun (WGS) entry which is preliminary data.</text>
</comment>
<evidence type="ECO:0000313" key="2">
    <source>
        <dbReference type="Proteomes" id="UP001501337"/>
    </source>
</evidence>
<sequence length="67" mass="7575">MDSVAEAQIDRPAGIGLESVQLVERLGFREQARGILQVQKIRSLKHSAWLTVALGFCELYAKYNRNE</sequence>
<proteinExistence type="predicted"/>
<dbReference type="Proteomes" id="UP001501337">
    <property type="component" value="Unassembled WGS sequence"/>
</dbReference>
<keyword evidence="2" id="KW-1185">Reference proteome</keyword>
<organism evidence="1 2">
    <name type="scientific">Allohahella marinimesophila</name>
    <dbReference type="NCBI Taxonomy" id="1054972"/>
    <lineage>
        <taxon>Bacteria</taxon>
        <taxon>Pseudomonadati</taxon>
        <taxon>Pseudomonadota</taxon>
        <taxon>Gammaproteobacteria</taxon>
        <taxon>Oceanospirillales</taxon>
        <taxon>Hahellaceae</taxon>
        <taxon>Allohahella</taxon>
    </lineage>
</organism>
<protein>
    <submittedName>
        <fullName evidence="1">Uncharacterized protein</fullName>
    </submittedName>
</protein>
<gene>
    <name evidence="1" type="ORF">GCM10022278_02460</name>
</gene>
<reference evidence="2" key="1">
    <citation type="journal article" date="2019" name="Int. J. Syst. Evol. Microbiol.">
        <title>The Global Catalogue of Microorganisms (GCM) 10K type strain sequencing project: providing services to taxonomists for standard genome sequencing and annotation.</title>
        <authorList>
            <consortium name="The Broad Institute Genomics Platform"/>
            <consortium name="The Broad Institute Genome Sequencing Center for Infectious Disease"/>
            <person name="Wu L."/>
            <person name="Ma J."/>
        </authorList>
    </citation>
    <scope>NUCLEOTIDE SEQUENCE [LARGE SCALE GENOMIC DNA]</scope>
    <source>
        <strain evidence="2">JCM 17555</strain>
    </source>
</reference>
<dbReference type="EMBL" id="BAABBO010000001">
    <property type="protein sequence ID" value="GAA3946800.1"/>
    <property type="molecule type" value="Genomic_DNA"/>
</dbReference>